<reference evidence="2 3" key="1">
    <citation type="submission" date="2021-04" db="EMBL/GenBank/DDBJ databases">
        <title>Whole genome analysis of root endophytic bacterium Microbacterium paraoxydans ku-mp colonizing RP-bio226 rice variety.</title>
        <authorList>
            <person name="Ulaganathan K."/>
            <person name="Latha B."/>
        </authorList>
    </citation>
    <scope>NUCLEOTIDE SEQUENCE [LARGE SCALE GENOMIC DNA]</scope>
    <source>
        <strain evidence="3">ku-mp</strain>
    </source>
</reference>
<dbReference type="InterPro" id="IPR004360">
    <property type="entry name" value="Glyas_Fos-R_dOase_dom"/>
</dbReference>
<sequence length="136" mass="14601">MNISIHYAFLPHTDADAALGFYRDALGFEVRNDVGYEGLRWLTVGPAGQPETSIVLHPPAADPGITDAERQTILELMAKGSYGALTLASDDLDGLFDRLVAAGADVVQEPMDQPYGVRDCAFRDPAGNLLRINQAG</sequence>
<protein>
    <submittedName>
        <fullName evidence="2">VOC family protein</fullName>
    </submittedName>
</protein>
<dbReference type="PROSITE" id="PS51819">
    <property type="entry name" value="VOC"/>
    <property type="match status" value="1"/>
</dbReference>
<dbReference type="EMBL" id="JAGTUK010000003">
    <property type="protein sequence ID" value="MBS0024921.1"/>
    <property type="molecule type" value="Genomic_DNA"/>
</dbReference>
<dbReference type="PANTHER" id="PTHR36437">
    <property type="entry name" value="GLYOXALASE/BLEOMYCIN RESISTANCE PROTEIN/DIOXYGENASE"/>
    <property type="match status" value="1"/>
</dbReference>
<comment type="caution">
    <text evidence="2">The sequence shown here is derived from an EMBL/GenBank/DDBJ whole genome shotgun (WGS) entry which is preliminary data.</text>
</comment>
<keyword evidence="3" id="KW-1185">Reference proteome</keyword>
<accession>A0ABS5IQC2</accession>
<organism evidence="2 3">
    <name type="scientific">Microbacterium paraoxydans</name>
    <dbReference type="NCBI Taxonomy" id="199592"/>
    <lineage>
        <taxon>Bacteria</taxon>
        <taxon>Bacillati</taxon>
        <taxon>Actinomycetota</taxon>
        <taxon>Actinomycetes</taxon>
        <taxon>Micrococcales</taxon>
        <taxon>Microbacteriaceae</taxon>
        <taxon>Microbacterium</taxon>
    </lineage>
</organism>
<dbReference type="CDD" id="cd07263">
    <property type="entry name" value="VOC_like"/>
    <property type="match status" value="1"/>
</dbReference>
<evidence type="ECO:0000313" key="3">
    <source>
        <dbReference type="Proteomes" id="UP000678243"/>
    </source>
</evidence>
<proteinExistence type="predicted"/>
<dbReference type="InterPro" id="IPR037523">
    <property type="entry name" value="VOC_core"/>
</dbReference>
<dbReference type="Pfam" id="PF00903">
    <property type="entry name" value="Glyoxalase"/>
    <property type="match status" value="1"/>
</dbReference>
<feature type="domain" description="VOC" evidence="1">
    <location>
        <begin position="4"/>
        <end position="135"/>
    </location>
</feature>
<dbReference type="InterPro" id="IPR029068">
    <property type="entry name" value="Glyas_Bleomycin-R_OHBP_Dase"/>
</dbReference>
<evidence type="ECO:0000313" key="2">
    <source>
        <dbReference type="EMBL" id="MBS0024921.1"/>
    </source>
</evidence>
<dbReference type="Proteomes" id="UP000678243">
    <property type="component" value="Unassembled WGS sequence"/>
</dbReference>
<evidence type="ECO:0000259" key="1">
    <source>
        <dbReference type="PROSITE" id="PS51819"/>
    </source>
</evidence>
<name>A0ABS5IQC2_9MICO</name>
<gene>
    <name evidence="2" type="ORF">KE274_12475</name>
</gene>
<dbReference type="Gene3D" id="3.10.180.10">
    <property type="entry name" value="2,3-Dihydroxybiphenyl 1,2-Dioxygenase, domain 1"/>
    <property type="match status" value="1"/>
</dbReference>
<dbReference type="SUPFAM" id="SSF54593">
    <property type="entry name" value="Glyoxalase/Bleomycin resistance protein/Dihydroxybiphenyl dioxygenase"/>
    <property type="match status" value="1"/>
</dbReference>
<dbReference type="RefSeq" id="WP_211544193.1">
    <property type="nucleotide sequence ID" value="NZ_CBDREF010000003.1"/>
</dbReference>
<dbReference type="PANTHER" id="PTHR36437:SF2">
    <property type="entry name" value="GLYOXALASE_BLEOMYCIN RESISTANCE PROTEIN_DIOXYGENASE"/>
    <property type="match status" value="1"/>
</dbReference>